<protein>
    <submittedName>
        <fullName evidence="2">Uncharacterized protein</fullName>
    </submittedName>
</protein>
<keyword evidence="3" id="KW-1185">Reference proteome</keyword>
<reference evidence="2 3" key="1">
    <citation type="submission" date="2024-03" db="EMBL/GenBank/DDBJ databases">
        <title>The Acrasis kona genome and developmental transcriptomes reveal deep origins of eukaryotic multicellular pathways.</title>
        <authorList>
            <person name="Sheikh S."/>
            <person name="Fu C.-J."/>
            <person name="Brown M.W."/>
            <person name="Baldauf S.L."/>
        </authorList>
    </citation>
    <scope>NUCLEOTIDE SEQUENCE [LARGE SCALE GENOMIC DNA]</scope>
    <source>
        <strain evidence="2 3">ATCC MYA-3509</strain>
    </source>
</reference>
<gene>
    <name evidence="2" type="ORF">AKO1_004559</name>
</gene>
<dbReference type="Proteomes" id="UP001431209">
    <property type="component" value="Unassembled WGS sequence"/>
</dbReference>
<evidence type="ECO:0000313" key="2">
    <source>
        <dbReference type="EMBL" id="KAL0483920.1"/>
    </source>
</evidence>
<dbReference type="AlphaFoldDB" id="A0AAW2Z382"/>
<feature type="region of interest" description="Disordered" evidence="1">
    <location>
        <begin position="19"/>
        <end position="45"/>
    </location>
</feature>
<organism evidence="2 3">
    <name type="scientific">Acrasis kona</name>
    <dbReference type="NCBI Taxonomy" id="1008807"/>
    <lineage>
        <taxon>Eukaryota</taxon>
        <taxon>Discoba</taxon>
        <taxon>Heterolobosea</taxon>
        <taxon>Tetramitia</taxon>
        <taxon>Eutetramitia</taxon>
        <taxon>Acrasidae</taxon>
        <taxon>Acrasis</taxon>
    </lineage>
</organism>
<evidence type="ECO:0000313" key="3">
    <source>
        <dbReference type="Proteomes" id="UP001431209"/>
    </source>
</evidence>
<sequence length="69" mass="7968">MKREPNLYYFADNEYIQGEEKKEAAKKKSSEKDKHSQPLASIRRNTIQSQLSVAESKAAIISKNKKKKQ</sequence>
<dbReference type="EMBL" id="JAOPGA020001001">
    <property type="protein sequence ID" value="KAL0483920.1"/>
    <property type="molecule type" value="Genomic_DNA"/>
</dbReference>
<accession>A0AAW2Z382</accession>
<feature type="compositionally biased region" description="Basic and acidic residues" evidence="1">
    <location>
        <begin position="19"/>
        <end position="36"/>
    </location>
</feature>
<proteinExistence type="predicted"/>
<evidence type="ECO:0000256" key="1">
    <source>
        <dbReference type="SAM" id="MobiDB-lite"/>
    </source>
</evidence>
<comment type="caution">
    <text evidence="2">The sequence shown here is derived from an EMBL/GenBank/DDBJ whole genome shotgun (WGS) entry which is preliminary data.</text>
</comment>
<name>A0AAW2Z382_9EUKA</name>